<evidence type="ECO:0000313" key="3">
    <source>
        <dbReference type="EMBL" id="KAA9164077.1"/>
    </source>
</evidence>
<dbReference type="PROSITE" id="PS00109">
    <property type="entry name" value="PROTEIN_KINASE_TYR"/>
    <property type="match status" value="1"/>
</dbReference>
<dbReference type="InterPro" id="IPR011009">
    <property type="entry name" value="Kinase-like_dom_sf"/>
</dbReference>
<dbReference type="EMBL" id="VMNW02000008">
    <property type="protein sequence ID" value="KAA9164077.1"/>
    <property type="molecule type" value="Genomic_DNA"/>
</dbReference>
<dbReference type="Gene3D" id="3.90.1200.10">
    <property type="match status" value="1"/>
</dbReference>
<comment type="similarity">
    <text evidence="1">Belongs to the pseudomonas-type ThrB family.</text>
</comment>
<reference evidence="3" key="1">
    <citation type="submission" date="2019-09" db="EMBL/GenBank/DDBJ databases">
        <authorList>
            <person name="Teo W.F.A."/>
            <person name="Duangmal K."/>
        </authorList>
    </citation>
    <scope>NUCLEOTIDE SEQUENCE [LARGE SCALE GENOMIC DNA]</scope>
    <source>
        <strain evidence="3">K81G1</strain>
    </source>
</reference>
<dbReference type="InterPro" id="IPR008266">
    <property type="entry name" value="Tyr_kinase_AS"/>
</dbReference>
<accession>A0A5N0VCG5</accession>
<proteinExistence type="inferred from homology"/>
<comment type="caution">
    <text evidence="3">The sequence shown here is derived from an EMBL/GenBank/DDBJ whole genome shotgun (WGS) entry which is preliminary data.</text>
</comment>
<dbReference type="PANTHER" id="PTHR21064">
    <property type="entry name" value="AMINOGLYCOSIDE PHOSPHOTRANSFERASE DOMAIN-CONTAINING PROTEIN-RELATED"/>
    <property type="match status" value="1"/>
</dbReference>
<evidence type="ECO:0000313" key="4">
    <source>
        <dbReference type="Proteomes" id="UP000319769"/>
    </source>
</evidence>
<dbReference type="Pfam" id="PF01636">
    <property type="entry name" value="APH"/>
    <property type="match status" value="1"/>
</dbReference>
<dbReference type="OrthoDB" id="241498at2"/>
<feature type="domain" description="Aminoglycoside phosphotransferase" evidence="2">
    <location>
        <begin position="30"/>
        <end position="265"/>
    </location>
</feature>
<dbReference type="InterPro" id="IPR002575">
    <property type="entry name" value="Aminoglycoside_PTrfase"/>
</dbReference>
<dbReference type="InterPro" id="IPR050249">
    <property type="entry name" value="Pseudomonas-type_ThrB"/>
</dbReference>
<keyword evidence="4" id="KW-1185">Reference proteome</keyword>
<dbReference type="PANTHER" id="PTHR21064:SF6">
    <property type="entry name" value="AMINOGLYCOSIDE PHOSPHOTRANSFERASE DOMAIN-CONTAINING PROTEIN"/>
    <property type="match status" value="1"/>
</dbReference>
<dbReference type="Proteomes" id="UP000319769">
    <property type="component" value="Unassembled WGS sequence"/>
</dbReference>
<dbReference type="AlphaFoldDB" id="A0A5N0VCG5"/>
<dbReference type="GO" id="GO:0004672">
    <property type="term" value="F:protein kinase activity"/>
    <property type="evidence" value="ECO:0007669"/>
    <property type="project" value="InterPro"/>
</dbReference>
<evidence type="ECO:0000259" key="2">
    <source>
        <dbReference type="Pfam" id="PF01636"/>
    </source>
</evidence>
<name>A0A5N0VCG5_9PSEU</name>
<gene>
    <name evidence="3" type="ORF">FPZ12_008300</name>
</gene>
<dbReference type="SUPFAM" id="SSF56112">
    <property type="entry name" value="Protein kinase-like (PK-like)"/>
    <property type="match status" value="1"/>
</dbReference>
<sequence>MSPREAAGLAQDLWRLDVVDADRFATEKDDTFRLSCRSGRSVVVKVSHPGEHAEQVDFETALLHHVSQGPSPVPVPELLPSRHDTLLETVVDSAGQRRIARVMTCLDGTPLDSVGSDAKQREQVGEMLAHLRHATANFSHPQASRLYAWNVEILPYLEPLLGAVADPGHRARLASGLERFDEVVTPKLGGLRRQVLHNDFSTSNLLVEPADPAFVTGVLDFGDAVETAIAVDVSTAMLNQLPRDCGQNMPSDIFAAGRDVLRGYLRHAELTDEELAVIPHLVMGRVVARALITSYRARQVPGNTAYILRNTEQGWGQLEWFLRRSPDEIAATLTTTATADTEQTR</sequence>
<evidence type="ECO:0000256" key="1">
    <source>
        <dbReference type="ARBA" id="ARBA00038240"/>
    </source>
</evidence>
<organism evidence="3 4">
    <name type="scientific">Amycolatopsis acidicola</name>
    <dbReference type="NCBI Taxonomy" id="2596893"/>
    <lineage>
        <taxon>Bacteria</taxon>
        <taxon>Bacillati</taxon>
        <taxon>Actinomycetota</taxon>
        <taxon>Actinomycetes</taxon>
        <taxon>Pseudonocardiales</taxon>
        <taxon>Pseudonocardiaceae</taxon>
        <taxon>Amycolatopsis</taxon>
    </lineage>
</organism>
<dbReference type="GO" id="GO:0019202">
    <property type="term" value="F:amino acid kinase activity"/>
    <property type="evidence" value="ECO:0007669"/>
    <property type="project" value="TreeGrafter"/>
</dbReference>
<protein>
    <submittedName>
        <fullName evidence="3">Phosphotransferase</fullName>
    </submittedName>
</protein>